<proteinExistence type="inferred from homology"/>
<dbReference type="CDD" id="cd06308">
    <property type="entry name" value="PBP1_sensor_kinase-like"/>
    <property type="match status" value="1"/>
</dbReference>
<dbReference type="InterPro" id="IPR028082">
    <property type="entry name" value="Peripla_BP_I"/>
</dbReference>
<organism evidence="5">
    <name type="scientific">Candidatus Moduliflexus flocculans</name>
    <dbReference type="NCBI Taxonomy" id="1499966"/>
    <lineage>
        <taxon>Bacteria</taxon>
        <taxon>Candidatus Moduliflexota</taxon>
        <taxon>Candidatus Moduliflexia</taxon>
        <taxon>Candidatus Moduliflexales</taxon>
        <taxon>Candidatus Moduliflexaceae</taxon>
    </lineage>
</organism>
<keyword evidence="3" id="KW-0732">Signal</keyword>
<comment type="subcellular location">
    <subcellularLocation>
        <location evidence="1">Cell envelope</location>
    </subcellularLocation>
</comment>
<sequence length="311" mass="34575">MLKKLLSLGLIVVVVMLAVNLAFAADKKLVIFSQCNFGEPYRAAQNKLMQELWAKEPDVEFQIFDGQADAAKQISQIENAIRQEPDLLIVAPLQRDSLTKVMGEAVKAGIPTICLERDLVEPNWTTYIRSDNRKIGQQAGQYVVDFLTQKNGAPKGNVVEIQGMKGVEGALNRHAGFWDIVSKYPDIKLVHDATANWFQPEAIDRMTEALNAVPEIDVVYAHNDPMAYGAYLAAKEKGREKEMIFIGIDGLVDEGQKYVKEGILAVTFVYPLCVDKAVEIGKQILADPNFKPEPTYLMESSMVTLETLQGK</sequence>
<dbReference type="Proteomes" id="UP000030700">
    <property type="component" value="Unassembled WGS sequence"/>
</dbReference>
<evidence type="ECO:0000313" key="6">
    <source>
        <dbReference type="Proteomes" id="UP000030700"/>
    </source>
</evidence>
<name>A0A081BSR2_9BACT</name>
<evidence type="ECO:0000256" key="1">
    <source>
        <dbReference type="ARBA" id="ARBA00004196"/>
    </source>
</evidence>
<dbReference type="GO" id="GO:0030313">
    <property type="term" value="C:cell envelope"/>
    <property type="evidence" value="ECO:0007669"/>
    <property type="project" value="UniProtKB-SubCell"/>
</dbReference>
<gene>
    <name evidence="5" type="ORF">U14_05728</name>
</gene>
<dbReference type="HOGENOM" id="CLU_037628_3_2_0"/>
<dbReference type="PANTHER" id="PTHR46847">
    <property type="entry name" value="D-ALLOSE-BINDING PERIPLASMIC PROTEIN-RELATED"/>
    <property type="match status" value="1"/>
</dbReference>
<protein>
    <submittedName>
        <fullName evidence="5">Periplasmic binding protein/LacI transcriptional regulator</fullName>
    </submittedName>
</protein>
<comment type="similarity">
    <text evidence="2">Belongs to the bacterial solute-binding protein 2 family.</text>
</comment>
<dbReference type="STRING" id="1499966.U14_05728"/>
<dbReference type="SUPFAM" id="SSF53822">
    <property type="entry name" value="Periplasmic binding protein-like I"/>
    <property type="match status" value="1"/>
</dbReference>
<dbReference type="Gene3D" id="3.40.50.2300">
    <property type="match status" value="2"/>
</dbReference>
<keyword evidence="6" id="KW-1185">Reference proteome</keyword>
<evidence type="ECO:0000259" key="4">
    <source>
        <dbReference type="Pfam" id="PF13407"/>
    </source>
</evidence>
<accession>A0A081BSR2</accession>
<evidence type="ECO:0000256" key="3">
    <source>
        <dbReference type="ARBA" id="ARBA00022729"/>
    </source>
</evidence>
<dbReference type="EMBL" id="DF820461">
    <property type="protein sequence ID" value="GAK54443.1"/>
    <property type="molecule type" value="Genomic_DNA"/>
</dbReference>
<dbReference type="AlphaFoldDB" id="A0A081BSR2"/>
<reference evidence="5" key="1">
    <citation type="journal article" date="2015" name="PeerJ">
        <title>First genomic representation of candidate bacterial phylum KSB3 points to enhanced environmental sensing as a trigger of wastewater bulking.</title>
        <authorList>
            <person name="Sekiguchi Y."/>
            <person name="Ohashi A."/>
            <person name="Parks D.H."/>
            <person name="Yamauchi T."/>
            <person name="Tyson G.W."/>
            <person name="Hugenholtz P."/>
        </authorList>
    </citation>
    <scope>NUCLEOTIDE SEQUENCE [LARGE SCALE GENOMIC DNA]</scope>
</reference>
<evidence type="ECO:0000313" key="5">
    <source>
        <dbReference type="EMBL" id="GAK54443.1"/>
    </source>
</evidence>
<dbReference type="Pfam" id="PF13407">
    <property type="entry name" value="Peripla_BP_4"/>
    <property type="match status" value="1"/>
</dbReference>
<dbReference type="InterPro" id="IPR025997">
    <property type="entry name" value="SBP_2_dom"/>
</dbReference>
<dbReference type="PANTHER" id="PTHR46847:SF1">
    <property type="entry name" value="D-ALLOSE-BINDING PERIPLASMIC PROTEIN-RELATED"/>
    <property type="match status" value="1"/>
</dbReference>
<dbReference type="GO" id="GO:0030246">
    <property type="term" value="F:carbohydrate binding"/>
    <property type="evidence" value="ECO:0007669"/>
    <property type="project" value="UniProtKB-ARBA"/>
</dbReference>
<feature type="domain" description="Periplasmic binding protein" evidence="4">
    <location>
        <begin position="32"/>
        <end position="268"/>
    </location>
</feature>
<evidence type="ECO:0000256" key="2">
    <source>
        <dbReference type="ARBA" id="ARBA00007639"/>
    </source>
</evidence>